<proteinExistence type="predicted"/>
<feature type="transmembrane region" description="Helical" evidence="1">
    <location>
        <begin position="98"/>
        <end position="115"/>
    </location>
</feature>
<name>A0A9X3WVM8_9BACT</name>
<protein>
    <submittedName>
        <fullName evidence="2">Uncharacterized protein</fullName>
    </submittedName>
</protein>
<dbReference type="EMBL" id="JAGTJJ010000001">
    <property type="protein sequence ID" value="MDC3978962.1"/>
    <property type="molecule type" value="Genomic_DNA"/>
</dbReference>
<organism evidence="2 4">
    <name type="scientific">Polyangium jinanense</name>
    <dbReference type="NCBI Taxonomy" id="2829994"/>
    <lineage>
        <taxon>Bacteria</taxon>
        <taxon>Pseudomonadati</taxon>
        <taxon>Myxococcota</taxon>
        <taxon>Polyangia</taxon>
        <taxon>Polyangiales</taxon>
        <taxon>Polyangiaceae</taxon>
        <taxon>Polyangium</taxon>
    </lineage>
</organism>
<gene>
    <name evidence="2" type="ORF">KEG57_00535</name>
    <name evidence="3" type="ORF">KEG57_16565</name>
</gene>
<keyword evidence="4" id="KW-1185">Reference proteome</keyword>
<accession>A0A9X3WVM8</accession>
<evidence type="ECO:0000256" key="1">
    <source>
        <dbReference type="SAM" id="Phobius"/>
    </source>
</evidence>
<feature type="transmembrane region" description="Helical" evidence="1">
    <location>
        <begin position="58"/>
        <end position="78"/>
    </location>
</feature>
<sequence length="191" mass="20074">MIDVSVPCPCGADVSFQHTACPACKTPVSRALRDDLEARLERAHTEYGEAKQSMRRSATVLFVGGALYVVLALFVFYLARSVETVSTSIDSWADTLPLLANGGLGLLLITCAAWSRRSPNAAFAVALGIWLLSQILGYVAAPALFFLAFMSASGIAEIFAKGGLLVSLVRGLLAAGRVDAIRAEVARGAAA</sequence>
<keyword evidence="1" id="KW-0812">Transmembrane</keyword>
<keyword evidence="1" id="KW-1133">Transmembrane helix</keyword>
<dbReference type="RefSeq" id="WP_272418641.1">
    <property type="nucleotide sequence ID" value="NZ_JAGTJJ010000001.1"/>
</dbReference>
<dbReference type="AlphaFoldDB" id="A0A9X3WVM8"/>
<dbReference type="Proteomes" id="UP001151081">
    <property type="component" value="Unassembled WGS sequence"/>
</dbReference>
<keyword evidence="1" id="KW-0472">Membrane</keyword>
<reference evidence="2 4" key="1">
    <citation type="submission" date="2021-04" db="EMBL/GenBank/DDBJ databases">
        <title>Genome analysis of Polyangium sp.</title>
        <authorList>
            <person name="Li Y."/>
            <person name="Wang J."/>
        </authorList>
    </citation>
    <scope>NUCLEOTIDE SEQUENCE [LARGE SCALE GENOMIC DNA]</scope>
    <source>
        <strain evidence="2 4">SDU14</strain>
    </source>
</reference>
<feature type="transmembrane region" description="Helical" evidence="1">
    <location>
        <begin position="122"/>
        <end position="149"/>
    </location>
</feature>
<evidence type="ECO:0000313" key="2">
    <source>
        <dbReference type="EMBL" id="MDC3978962.1"/>
    </source>
</evidence>
<dbReference type="EMBL" id="JAGTJJ010000006">
    <property type="protein sequence ID" value="MDC3982133.1"/>
    <property type="molecule type" value="Genomic_DNA"/>
</dbReference>
<evidence type="ECO:0000313" key="4">
    <source>
        <dbReference type="Proteomes" id="UP001151081"/>
    </source>
</evidence>
<comment type="caution">
    <text evidence="2">The sequence shown here is derived from an EMBL/GenBank/DDBJ whole genome shotgun (WGS) entry which is preliminary data.</text>
</comment>
<evidence type="ECO:0000313" key="3">
    <source>
        <dbReference type="EMBL" id="MDC3982133.1"/>
    </source>
</evidence>